<sequence>MILTGNLFWAIYTVFSKPFLKKIWKNATALMSRAAGRESAANASRITGA</sequence>
<dbReference type="AlphaFoldDB" id="X1VND7"/>
<gene>
    <name evidence="1" type="ORF">S12H4_58735</name>
</gene>
<comment type="caution">
    <text evidence="1">The sequence shown here is derived from an EMBL/GenBank/DDBJ whole genome shotgun (WGS) entry which is preliminary data.</text>
</comment>
<evidence type="ECO:0000313" key="1">
    <source>
        <dbReference type="EMBL" id="GAJ21292.1"/>
    </source>
</evidence>
<proteinExistence type="predicted"/>
<accession>X1VND7</accession>
<dbReference type="EMBL" id="BARW01038223">
    <property type="protein sequence ID" value="GAJ21292.1"/>
    <property type="molecule type" value="Genomic_DNA"/>
</dbReference>
<organism evidence="1">
    <name type="scientific">marine sediment metagenome</name>
    <dbReference type="NCBI Taxonomy" id="412755"/>
    <lineage>
        <taxon>unclassified sequences</taxon>
        <taxon>metagenomes</taxon>
        <taxon>ecological metagenomes</taxon>
    </lineage>
</organism>
<protein>
    <submittedName>
        <fullName evidence="1">Uncharacterized protein</fullName>
    </submittedName>
</protein>
<name>X1VND7_9ZZZZ</name>
<reference evidence="1" key="1">
    <citation type="journal article" date="2014" name="Front. Microbiol.">
        <title>High frequency of phylogenetically diverse reductive dehalogenase-homologous genes in deep subseafloor sedimentary metagenomes.</title>
        <authorList>
            <person name="Kawai M."/>
            <person name="Futagami T."/>
            <person name="Toyoda A."/>
            <person name="Takaki Y."/>
            <person name="Nishi S."/>
            <person name="Hori S."/>
            <person name="Arai W."/>
            <person name="Tsubouchi T."/>
            <person name="Morono Y."/>
            <person name="Uchiyama I."/>
            <person name="Ito T."/>
            <person name="Fujiyama A."/>
            <person name="Inagaki F."/>
            <person name="Takami H."/>
        </authorList>
    </citation>
    <scope>NUCLEOTIDE SEQUENCE</scope>
    <source>
        <strain evidence="1">Expedition CK06-06</strain>
    </source>
</reference>